<evidence type="ECO:0000256" key="7">
    <source>
        <dbReference type="SAM" id="Phobius"/>
    </source>
</evidence>
<evidence type="ECO:0000256" key="5">
    <source>
        <dbReference type="ARBA" id="ARBA00023136"/>
    </source>
</evidence>
<comment type="similarity">
    <text evidence="2">Belongs to the tetraspanin (TM4SF) family.</text>
</comment>
<evidence type="ECO:0000313" key="9">
    <source>
        <dbReference type="Proteomes" id="UP000265515"/>
    </source>
</evidence>
<dbReference type="GO" id="GO:0009734">
    <property type="term" value="P:auxin-activated signaling pathway"/>
    <property type="evidence" value="ECO:0007669"/>
    <property type="project" value="InterPro"/>
</dbReference>
<keyword evidence="4 7" id="KW-1133">Transmembrane helix</keyword>
<dbReference type="AlphaFoldDB" id="A0A388LFQ3"/>
<name>A0A388LFQ3_CHABU</name>
<feature type="transmembrane region" description="Helical" evidence="7">
    <location>
        <begin position="107"/>
        <end position="127"/>
    </location>
</feature>
<evidence type="ECO:0000313" key="8">
    <source>
        <dbReference type="EMBL" id="GBG81138.1"/>
    </source>
</evidence>
<comment type="subcellular location">
    <subcellularLocation>
        <location evidence="1">Membrane</location>
    </subcellularLocation>
</comment>
<dbReference type="EMBL" id="BFEA01000365">
    <property type="protein sequence ID" value="GBG81138.1"/>
    <property type="molecule type" value="Genomic_DNA"/>
</dbReference>
<feature type="transmembrane region" description="Helical" evidence="7">
    <location>
        <begin position="343"/>
        <end position="362"/>
    </location>
</feature>
<dbReference type="OrthoDB" id="672773at2759"/>
<feature type="transmembrane region" description="Helical" evidence="7">
    <location>
        <begin position="34"/>
        <end position="55"/>
    </location>
</feature>
<gene>
    <name evidence="8" type="ORF">CBR_g31814</name>
</gene>
<dbReference type="PANTHER" id="PTHR32191">
    <property type="entry name" value="TETRASPANIN-8-RELATED"/>
    <property type="match status" value="1"/>
</dbReference>
<keyword evidence="9" id="KW-1185">Reference proteome</keyword>
<feature type="transmembrane region" description="Helical" evidence="7">
    <location>
        <begin position="67"/>
        <end position="87"/>
    </location>
</feature>
<protein>
    <submittedName>
        <fullName evidence="8">Uncharacterized protein</fullName>
    </submittedName>
</protein>
<evidence type="ECO:0000256" key="2">
    <source>
        <dbReference type="ARBA" id="ARBA00006840"/>
    </source>
</evidence>
<feature type="region of interest" description="Disordered" evidence="6">
    <location>
        <begin position="169"/>
        <end position="208"/>
    </location>
</feature>
<accession>A0A388LFQ3</accession>
<evidence type="ECO:0000256" key="1">
    <source>
        <dbReference type="ARBA" id="ARBA00004370"/>
    </source>
</evidence>
<feature type="region of interest" description="Disordered" evidence="6">
    <location>
        <begin position="220"/>
        <end position="255"/>
    </location>
</feature>
<sequence length="368" mass="39813">MSESQPGLMDCLNDTNEYTSRCLPSSELEDKERWVGYVVVVALIFGGGIWLKCFGEWRCEGYLGDRVLMSDILLVAALLLMCVIGFVCKYCGNCCMRIAQIPLCSLFIVYVACFLALLYYTIFAFVVTQSRGAGSDWLRNRWNDGYWSAIGTCLYDDRNLCKLDKSPRSAYPEESIGLPTGQAQGGGRYPPPPPRAGAQTSAGLPHRPVQAGGRRLLAAFAPSSSSSSPSPAAAAEASTAAGSTGLLRPSDPVHRADDMSRLQRSCCAMPVGCADSLAADGSGVYYTKKKNGTARGSSSMPPPLTSDCDRFNNSDYKNPLCFGCDDCKEAFEANVKKAWRYFAIYKIVWLAVFAAPICAAILGREEAA</sequence>
<evidence type="ECO:0000256" key="6">
    <source>
        <dbReference type="SAM" id="MobiDB-lite"/>
    </source>
</evidence>
<evidence type="ECO:0000256" key="4">
    <source>
        <dbReference type="ARBA" id="ARBA00022989"/>
    </source>
</evidence>
<keyword evidence="3 7" id="KW-0812">Transmembrane</keyword>
<organism evidence="8 9">
    <name type="scientific">Chara braunii</name>
    <name type="common">Braun's stonewort</name>
    <dbReference type="NCBI Taxonomy" id="69332"/>
    <lineage>
        <taxon>Eukaryota</taxon>
        <taxon>Viridiplantae</taxon>
        <taxon>Streptophyta</taxon>
        <taxon>Charophyceae</taxon>
        <taxon>Charales</taxon>
        <taxon>Characeae</taxon>
        <taxon>Chara</taxon>
    </lineage>
</organism>
<dbReference type="Proteomes" id="UP000265515">
    <property type="component" value="Unassembled WGS sequence"/>
</dbReference>
<proteinExistence type="inferred from homology"/>
<evidence type="ECO:0000256" key="3">
    <source>
        <dbReference type="ARBA" id="ARBA00022692"/>
    </source>
</evidence>
<dbReference type="Gramene" id="GBG81138">
    <property type="protein sequence ID" value="GBG81138"/>
    <property type="gene ID" value="CBR_g31814"/>
</dbReference>
<feature type="compositionally biased region" description="Low complexity" evidence="6">
    <location>
        <begin position="220"/>
        <end position="243"/>
    </location>
</feature>
<comment type="caution">
    <text evidence="8">The sequence shown here is derived from an EMBL/GenBank/DDBJ whole genome shotgun (WGS) entry which is preliminary data.</text>
</comment>
<reference evidence="8 9" key="1">
    <citation type="journal article" date="2018" name="Cell">
        <title>The Chara Genome: Secondary Complexity and Implications for Plant Terrestrialization.</title>
        <authorList>
            <person name="Nishiyama T."/>
            <person name="Sakayama H."/>
            <person name="Vries J.D."/>
            <person name="Buschmann H."/>
            <person name="Saint-Marcoux D."/>
            <person name="Ullrich K.K."/>
            <person name="Haas F.B."/>
            <person name="Vanderstraeten L."/>
            <person name="Becker D."/>
            <person name="Lang D."/>
            <person name="Vosolsobe S."/>
            <person name="Rombauts S."/>
            <person name="Wilhelmsson P.K.I."/>
            <person name="Janitza P."/>
            <person name="Kern R."/>
            <person name="Heyl A."/>
            <person name="Rumpler F."/>
            <person name="Villalobos L.I.A.C."/>
            <person name="Clay J.M."/>
            <person name="Skokan R."/>
            <person name="Toyoda A."/>
            <person name="Suzuki Y."/>
            <person name="Kagoshima H."/>
            <person name="Schijlen E."/>
            <person name="Tajeshwar N."/>
            <person name="Catarino B."/>
            <person name="Hetherington A.J."/>
            <person name="Saltykova A."/>
            <person name="Bonnot C."/>
            <person name="Breuninger H."/>
            <person name="Symeonidi A."/>
            <person name="Radhakrishnan G.V."/>
            <person name="Van Nieuwerburgh F."/>
            <person name="Deforce D."/>
            <person name="Chang C."/>
            <person name="Karol K.G."/>
            <person name="Hedrich R."/>
            <person name="Ulvskov P."/>
            <person name="Glockner G."/>
            <person name="Delwiche C.F."/>
            <person name="Petrasek J."/>
            <person name="Van de Peer Y."/>
            <person name="Friml J."/>
            <person name="Beilby M."/>
            <person name="Dolan L."/>
            <person name="Kohara Y."/>
            <person name="Sugano S."/>
            <person name="Fujiyama A."/>
            <person name="Delaux P.-M."/>
            <person name="Quint M."/>
            <person name="TheiBen G."/>
            <person name="Hagemann M."/>
            <person name="Harholt J."/>
            <person name="Dunand C."/>
            <person name="Zachgo S."/>
            <person name="Langdale J."/>
            <person name="Maumus F."/>
            <person name="Straeten D.V.D."/>
            <person name="Gould S.B."/>
            <person name="Rensing S.A."/>
        </authorList>
    </citation>
    <scope>NUCLEOTIDE SEQUENCE [LARGE SCALE GENOMIC DNA]</scope>
    <source>
        <strain evidence="8 9">S276</strain>
    </source>
</reference>
<dbReference type="InterPro" id="IPR044991">
    <property type="entry name" value="TET_plant"/>
</dbReference>
<keyword evidence="5 7" id="KW-0472">Membrane</keyword>
<dbReference type="GO" id="GO:0016020">
    <property type="term" value="C:membrane"/>
    <property type="evidence" value="ECO:0007669"/>
    <property type="project" value="UniProtKB-SubCell"/>
</dbReference>